<dbReference type="Proteomes" id="UP000550508">
    <property type="component" value="Unassembled WGS sequence"/>
</dbReference>
<dbReference type="GO" id="GO:0005829">
    <property type="term" value="C:cytosol"/>
    <property type="evidence" value="ECO:0007669"/>
    <property type="project" value="TreeGrafter"/>
</dbReference>
<gene>
    <name evidence="2" type="ORF">HQ945_09380</name>
</gene>
<dbReference type="InterPro" id="IPR001206">
    <property type="entry name" value="Diacylglycerol_kinase_cat_dom"/>
</dbReference>
<accession>A0A849VNH8</accession>
<evidence type="ECO:0000259" key="1">
    <source>
        <dbReference type="PROSITE" id="PS50146"/>
    </source>
</evidence>
<dbReference type="PANTHER" id="PTHR30492">
    <property type="entry name" value="METHYLGLYOXAL SYNTHASE"/>
    <property type="match status" value="1"/>
</dbReference>
<dbReference type="InterPro" id="IPR045540">
    <property type="entry name" value="YegS/DAGK_C"/>
</dbReference>
<evidence type="ECO:0000313" key="3">
    <source>
        <dbReference type="Proteomes" id="UP000550508"/>
    </source>
</evidence>
<dbReference type="Pfam" id="PF19279">
    <property type="entry name" value="YegS_C"/>
    <property type="match status" value="1"/>
</dbReference>
<proteinExistence type="predicted"/>
<reference evidence="2 3" key="1">
    <citation type="submission" date="2020-05" db="EMBL/GenBank/DDBJ databases">
        <authorList>
            <person name="Kim M.K."/>
        </authorList>
    </citation>
    <scope>NUCLEOTIDE SEQUENCE [LARGE SCALE GENOMIC DNA]</scope>
    <source>
        <strain evidence="2 3">BT25</strain>
    </source>
</reference>
<dbReference type="EMBL" id="JABUMX010000002">
    <property type="protein sequence ID" value="NTS31462.1"/>
    <property type="molecule type" value="Genomic_DNA"/>
</dbReference>
<comment type="caution">
    <text evidence="2">The sequence shown here is derived from an EMBL/GenBank/DDBJ whole genome shotgun (WGS) entry which is preliminary data.</text>
</comment>
<dbReference type="PROSITE" id="PS50146">
    <property type="entry name" value="DAGK"/>
    <property type="match status" value="1"/>
</dbReference>
<sequence>MKVHAVFNRDGGTFRTMDMEAFAATAKSIFESHGHTFESEIIPGKKLIKALERVCAEPGDHVLMAGGGDGTISAAADFAWKSQIPLAVLPAGTMNLFARALKIPLDLNAALESLATGSIEAVDISTANDESFVHQFSIGFQPQMIQVRNTLEYRSRWGKRLASMRAFAKAMGRPPKFLVRMVVDGTTIERTVSAISVANNAYGHGVLPVPEVVNRGELGVYIAGKLTPAALLKLAFTVLTGSWRSNPDVDEVVARKVELHFPHLRRGAKATIDGELIPLPRDVKIAVRAGELKVLAPKLP</sequence>
<dbReference type="AlphaFoldDB" id="A0A849VNH8"/>
<dbReference type="InterPro" id="IPR004363">
    <property type="entry name" value="Methylgl_synth"/>
</dbReference>
<dbReference type="InterPro" id="IPR016064">
    <property type="entry name" value="NAD/diacylglycerol_kinase_sf"/>
</dbReference>
<keyword evidence="2" id="KW-0418">Kinase</keyword>
<feature type="domain" description="DAGKc" evidence="1">
    <location>
        <begin position="43"/>
        <end position="131"/>
    </location>
</feature>
<protein>
    <submittedName>
        <fullName evidence="2">Diacylglycerol kinase family lipid kinase</fullName>
    </submittedName>
</protein>
<keyword evidence="2" id="KW-0808">Transferase</keyword>
<evidence type="ECO:0000313" key="2">
    <source>
        <dbReference type="EMBL" id="NTS31462.1"/>
    </source>
</evidence>
<dbReference type="InterPro" id="IPR017438">
    <property type="entry name" value="ATP-NAD_kinase_N"/>
</dbReference>
<dbReference type="GO" id="GO:0016301">
    <property type="term" value="F:kinase activity"/>
    <property type="evidence" value="ECO:0007669"/>
    <property type="project" value="UniProtKB-KW"/>
</dbReference>
<dbReference type="GO" id="GO:0008929">
    <property type="term" value="F:methylglyoxal synthase activity"/>
    <property type="evidence" value="ECO:0007669"/>
    <property type="project" value="InterPro"/>
</dbReference>
<dbReference type="SUPFAM" id="SSF111331">
    <property type="entry name" value="NAD kinase/diacylglycerol kinase-like"/>
    <property type="match status" value="1"/>
</dbReference>
<organism evidence="2 3">
    <name type="scientific">Phyllobacterium pellucidum</name>
    <dbReference type="NCBI Taxonomy" id="2740464"/>
    <lineage>
        <taxon>Bacteria</taxon>
        <taxon>Pseudomonadati</taxon>
        <taxon>Pseudomonadota</taxon>
        <taxon>Alphaproteobacteria</taxon>
        <taxon>Hyphomicrobiales</taxon>
        <taxon>Phyllobacteriaceae</taxon>
        <taxon>Phyllobacterium</taxon>
    </lineage>
</organism>
<dbReference type="GO" id="GO:0019242">
    <property type="term" value="P:methylglyoxal biosynthetic process"/>
    <property type="evidence" value="ECO:0007669"/>
    <property type="project" value="InterPro"/>
</dbReference>
<dbReference type="Gene3D" id="3.40.50.10330">
    <property type="entry name" value="Probable inorganic polyphosphate/atp-NAD kinase, domain 1"/>
    <property type="match status" value="1"/>
</dbReference>
<dbReference type="RefSeq" id="WP_027231610.1">
    <property type="nucleotide sequence ID" value="NZ_CP088292.1"/>
</dbReference>
<dbReference type="Gene3D" id="2.60.200.40">
    <property type="match status" value="1"/>
</dbReference>
<dbReference type="PANTHER" id="PTHR30492:SF0">
    <property type="entry name" value="METHYLGLYOXAL SYNTHASE"/>
    <property type="match status" value="1"/>
</dbReference>
<keyword evidence="3" id="KW-1185">Reference proteome</keyword>
<dbReference type="Pfam" id="PF00781">
    <property type="entry name" value="DAGK_cat"/>
    <property type="match status" value="1"/>
</dbReference>
<name>A0A849VNH8_9HYPH</name>